<sequence length="330" mass="37184">MKNKFDLRIELVIIKQIMSDNTQLTPAKGYNTTRMVFSEPVSGSIPNSTPKIEFKRINITTKNEDGSFGELIIPTERLFSFGVSENTSQETGKVNGYTFPLCLWGRDGATEAEKVWTETFEKIVDKCIGHLIDNREEIDMFELTRSDLTKSKGGLNPLYWKKEKFTNEKGKTVLRPVPGTGPTLYTKLIFSKKTGKFLSQFFDQNDEPLNAMDLMGKYCYSQAAIKIESIFIGSKISLQVKLYESVVEPTSTGMKRLLARPKARSKVLEHKACSSATPMDDDDDDDYDDDTGSIGGSDDDDDVTDKPKEKVESVVKKKVVRKVRKVVRKP</sequence>
<dbReference type="EMBL" id="MN740574">
    <property type="protein sequence ID" value="QHU34548.1"/>
    <property type="molecule type" value="Genomic_DNA"/>
</dbReference>
<dbReference type="Pfam" id="PF10927">
    <property type="entry name" value="DUF2738"/>
    <property type="match status" value="1"/>
</dbReference>
<proteinExistence type="predicted"/>
<accession>A0A6C0LX06</accession>
<feature type="region of interest" description="Disordered" evidence="1">
    <location>
        <begin position="269"/>
        <end position="312"/>
    </location>
</feature>
<evidence type="ECO:0000256" key="1">
    <source>
        <dbReference type="SAM" id="MobiDB-lite"/>
    </source>
</evidence>
<protein>
    <submittedName>
        <fullName evidence="2">Uncharacterized protein</fullName>
    </submittedName>
</protein>
<organism evidence="2">
    <name type="scientific">viral metagenome</name>
    <dbReference type="NCBI Taxonomy" id="1070528"/>
    <lineage>
        <taxon>unclassified sequences</taxon>
        <taxon>metagenomes</taxon>
        <taxon>organismal metagenomes</taxon>
    </lineage>
</organism>
<feature type="compositionally biased region" description="Acidic residues" evidence="1">
    <location>
        <begin position="279"/>
        <end position="303"/>
    </location>
</feature>
<dbReference type="InterPro" id="IPR024416">
    <property type="entry name" value="DUF2738"/>
</dbReference>
<name>A0A6C0LX06_9ZZZZ</name>
<reference evidence="2" key="1">
    <citation type="journal article" date="2020" name="Nature">
        <title>Giant virus diversity and host interactions through global metagenomics.</title>
        <authorList>
            <person name="Schulz F."/>
            <person name="Roux S."/>
            <person name="Paez-Espino D."/>
            <person name="Jungbluth S."/>
            <person name="Walsh D.A."/>
            <person name="Denef V.J."/>
            <person name="McMahon K.D."/>
            <person name="Konstantinidis K.T."/>
            <person name="Eloe-Fadrosh E.A."/>
            <person name="Kyrpides N.C."/>
            <person name="Woyke T."/>
        </authorList>
    </citation>
    <scope>NUCLEOTIDE SEQUENCE</scope>
    <source>
        <strain evidence="2">GVMAG-S-1016713-169</strain>
    </source>
</reference>
<dbReference type="AlphaFoldDB" id="A0A6C0LX06"/>
<evidence type="ECO:0000313" key="2">
    <source>
        <dbReference type="EMBL" id="QHU34548.1"/>
    </source>
</evidence>